<feature type="transmembrane region" description="Helical" evidence="1">
    <location>
        <begin position="256"/>
        <end position="280"/>
    </location>
</feature>
<dbReference type="PATRIC" id="fig|1229909.8.peg.176"/>
<evidence type="ECO:0000313" key="2">
    <source>
        <dbReference type="EMBL" id="AFS81980.1"/>
    </source>
</evidence>
<keyword evidence="3" id="KW-1185">Reference proteome</keyword>
<keyword evidence="1" id="KW-0812">Transmembrane</keyword>
<sequence>MKYFLVFSIFFLVGSAYAQTPFRDTAGLTLNGIEWCEENYQLYYFMGNDFFEHHHHSIESRLCGNLYNDDLWLYSEPDRYQKLIEASRMYYSLEIQESTKEAEEGKIDTKPVNIKEIPQEIEQQQKELEGLIVKESNENNIEIKTVCDEGAELIDGKCWIVDTTEGGGCLIATATYGSEMAPQVQFLREIRDNQLMDTQSGSLFMAGFNQVYYSFSPYVADMERESPLFKELVKIGITPLLSTLSVMSYAESESEVFGYGIGVILMNVGMYIAIPTMLIMKLKRTNFRKIENYLT</sequence>
<dbReference type="NCBIfam" id="NF041770">
    <property type="entry name" value="CFI_box_CTERM"/>
    <property type="match status" value="1"/>
</dbReference>
<proteinExistence type="predicted"/>
<dbReference type="KEGG" id="nir:NSED_00840"/>
<name>K0BAI8_9ARCH</name>
<dbReference type="HOGENOM" id="CLU_941988_0_0_2"/>
<accession>K0BAI8</accession>
<dbReference type="OrthoDB" id="12184at2157"/>
<dbReference type="EMBL" id="CP003843">
    <property type="protein sequence ID" value="AFS81980.1"/>
    <property type="molecule type" value="Genomic_DNA"/>
</dbReference>
<evidence type="ECO:0000256" key="1">
    <source>
        <dbReference type="SAM" id="Phobius"/>
    </source>
</evidence>
<dbReference type="AlphaFoldDB" id="K0BAI8"/>
<reference evidence="2 3" key="1">
    <citation type="journal article" date="2012" name="J. Bacteriol.">
        <title>Draft Genome Sequence of an Ammonia-Oxidizing Archaeon, "Candidatus Nitrosopumilus sediminis" AR2, from Svalbard in the Arctic Circle.</title>
        <authorList>
            <person name="Park S.J."/>
            <person name="Kim J.G."/>
            <person name="Jung M.Y."/>
            <person name="Kim S.J."/>
            <person name="Cha I.T."/>
            <person name="Ghai R."/>
            <person name="Martin-Cuadrado A.B."/>
            <person name="Rodriguez-Valera F."/>
            <person name="Rhee S.K."/>
        </authorList>
    </citation>
    <scope>NUCLEOTIDE SEQUENCE [LARGE SCALE GENOMIC DNA]</scope>
    <source>
        <strain evidence="2 3">AR2</strain>
    </source>
</reference>
<dbReference type="STRING" id="1229909.NSED_00840"/>
<organism evidence="2 3">
    <name type="scientific">Candidatus Nitrosopumilus sediminis</name>
    <dbReference type="NCBI Taxonomy" id="1229909"/>
    <lineage>
        <taxon>Archaea</taxon>
        <taxon>Nitrososphaerota</taxon>
        <taxon>Nitrososphaeria</taxon>
        <taxon>Nitrosopumilales</taxon>
        <taxon>Nitrosopumilaceae</taxon>
        <taxon>Nitrosopumilus</taxon>
    </lineage>
</organism>
<dbReference type="InterPro" id="IPR049886">
    <property type="entry name" value="CFI_box_CTERM_dom"/>
</dbReference>
<evidence type="ECO:0000313" key="3">
    <source>
        <dbReference type="Proteomes" id="UP000006100"/>
    </source>
</evidence>
<dbReference type="eggNOG" id="arCOG10597">
    <property type="taxonomic scope" value="Archaea"/>
</dbReference>
<keyword evidence="1" id="KW-0472">Membrane</keyword>
<dbReference type="Proteomes" id="UP000006100">
    <property type="component" value="Chromosome"/>
</dbReference>
<keyword evidence="1" id="KW-1133">Transmembrane helix</keyword>
<protein>
    <submittedName>
        <fullName evidence="2">Ig family protein</fullName>
    </submittedName>
</protein>
<gene>
    <name evidence="2" type="ORF">NSED_00840</name>
</gene>